<name>V5Z7S1_9GAMM</name>
<evidence type="ECO:0000259" key="1">
    <source>
        <dbReference type="PROSITE" id="PS50075"/>
    </source>
</evidence>
<protein>
    <submittedName>
        <fullName evidence="2">Acyl carrier protein (ACP)</fullName>
    </submittedName>
</protein>
<dbReference type="Proteomes" id="UP000018217">
    <property type="component" value="Unassembled WGS sequence"/>
</dbReference>
<evidence type="ECO:0000313" key="3">
    <source>
        <dbReference type="Proteomes" id="UP000018217"/>
    </source>
</evidence>
<feature type="domain" description="Carrier" evidence="1">
    <location>
        <begin position="4"/>
        <end position="78"/>
    </location>
</feature>
<dbReference type="Gene3D" id="1.10.1200.10">
    <property type="entry name" value="ACP-like"/>
    <property type="match status" value="1"/>
</dbReference>
<accession>V5Z7S1</accession>
<dbReference type="OrthoDB" id="6522436at2"/>
<dbReference type="SUPFAM" id="SSF47336">
    <property type="entry name" value="ACP-like"/>
    <property type="match status" value="1"/>
</dbReference>
<dbReference type="EMBL" id="CAHS01000014">
    <property type="protein sequence ID" value="CCG87080.1"/>
    <property type="molecule type" value="Genomic_DNA"/>
</dbReference>
<dbReference type="AlphaFoldDB" id="V5Z7S1"/>
<dbReference type="InterPro" id="IPR009081">
    <property type="entry name" value="PP-bd_ACP"/>
</dbReference>
<comment type="caution">
    <text evidence="2">The sequence shown here is derived from an EMBL/GenBank/DDBJ whole genome shotgun (WGS) entry which is preliminary data.</text>
</comment>
<dbReference type="PROSITE" id="PS50075">
    <property type="entry name" value="CARRIER"/>
    <property type="match status" value="1"/>
</dbReference>
<organism evidence="2 3">
    <name type="scientific">Erwinia piriflorinigrans CFBP 5888</name>
    <dbReference type="NCBI Taxonomy" id="1161919"/>
    <lineage>
        <taxon>Bacteria</taxon>
        <taxon>Pseudomonadati</taxon>
        <taxon>Pseudomonadota</taxon>
        <taxon>Gammaproteobacteria</taxon>
        <taxon>Enterobacterales</taxon>
        <taxon>Erwiniaceae</taxon>
        <taxon>Erwinia</taxon>
    </lineage>
</organism>
<reference evidence="2 3" key="1">
    <citation type="journal article" date="2013" name="Syst. Appl. Microbiol.">
        <title>Phylogenetic position and virulence apparatus of the pear flower necrosis pathogen Erwinia piriflorinigrans CFBP 5888T as assessed by comparative genomics.</title>
        <authorList>
            <person name="Smits T.H."/>
            <person name="Rezzonico F."/>
            <person name="Lopez M.M."/>
            <person name="Blom J."/>
            <person name="Goesmann A."/>
            <person name="Frey J.E."/>
            <person name="Duffy B."/>
        </authorList>
    </citation>
    <scope>NUCLEOTIDE SEQUENCE [LARGE SCALE GENOMIC DNA]</scope>
    <source>
        <strain evidence="3">CFBP5888</strain>
    </source>
</reference>
<dbReference type="STRING" id="1161919.EPIR_1715"/>
<proteinExistence type="predicted"/>
<dbReference type="Pfam" id="PF00550">
    <property type="entry name" value="PP-binding"/>
    <property type="match status" value="1"/>
</dbReference>
<evidence type="ECO:0000313" key="2">
    <source>
        <dbReference type="EMBL" id="CCG87080.1"/>
    </source>
</evidence>
<dbReference type="InterPro" id="IPR036736">
    <property type="entry name" value="ACP-like_sf"/>
</dbReference>
<keyword evidence="3" id="KW-1185">Reference proteome</keyword>
<dbReference type="RefSeq" id="WP_023654878.1">
    <property type="nucleotide sequence ID" value="NZ_CAHS01000014.1"/>
</dbReference>
<gene>
    <name evidence="2" type="ORF">EPIR_1715</name>
</gene>
<sequence length="80" mass="8649">MIDASALSRAINLIHQINGVLPINIKEQDSLVKDLAMDSVELIDLFLRLEQAGVTVEESKISSGLTVGDIARFINSAVNN</sequence>